<dbReference type="EMBL" id="JAANHZ010000767">
    <property type="protein sequence ID" value="KAG5307216.1"/>
    <property type="molecule type" value="Genomic_DNA"/>
</dbReference>
<dbReference type="GO" id="GO:0008168">
    <property type="term" value="F:methyltransferase activity"/>
    <property type="evidence" value="ECO:0007669"/>
    <property type="project" value="UniProtKB-KW"/>
</dbReference>
<name>A0A836J7E6_9HYME</name>
<keyword evidence="1" id="KW-0489">Methyltransferase</keyword>
<keyword evidence="2" id="KW-1185">Reference proteome</keyword>
<sequence>MTRQKLRELGWELLMHPPYSPDFAPSNYHLFRSLQNSLDGKTLADKRAAENHLKKFFADKPQKFYALKIIDKFFILLDETTSVANDKMFCVLIKYFSVQYNKVVTKLLELISLDATDCSAEKLYSVFEHCLKSKQIPISNIVGIASDNVSVIVENHNSFMTRLKKEVPVLIILKCICHSSALIASKAYIDFQEFFGVESRKILKLSGTRWLALQKYVERFLEIWKVLKHYFNLETAHGGLTYWLTQVLTSHKCSGEYLCRIAEKRTTQCYHCAVSGHLQHTLKKCLA</sequence>
<feature type="non-terminal residue" evidence="1">
    <location>
        <position position="287"/>
    </location>
</feature>
<dbReference type="AlphaFoldDB" id="A0A836J7E6"/>
<dbReference type="GO" id="GO:0003676">
    <property type="term" value="F:nucleic acid binding"/>
    <property type="evidence" value="ECO:0007669"/>
    <property type="project" value="InterPro"/>
</dbReference>
<dbReference type="Gene3D" id="3.30.420.10">
    <property type="entry name" value="Ribonuclease H-like superfamily/Ribonuclease H"/>
    <property type="match status" value="1"/>
</dbReference>
<feature type="non-terminal residue" evidence="1">
    <location>
        <position position="1"/>
    </location>
</feature>
<dbReference type="SUPFAM" id="SSF53098">
    <property type="entry name" value="Ribonuclease H-like"/>
    <property type="match status" value="1"/>
</dbReference>
<reference evidence="1" key="1">
    <citation type="submission" date="2020-02" db="EMBL/GenBank/DDBJ databases">
        <title>Relaxed selection underlies rapid genomic changes in the transitions from sociality to social parasitism in ants.</title>
        <authorList>
            <person name="Bi X."/>
        </authorList>
    </citation>
    <scope>NUCLEOTIDE SEQUENCE</scope>
    <source>
        <strain evidence="1">BGI-DK2013a</strain>
        <tissue evidence="1">Whole body</tissue>
    </source>
</reference>
<dbReference type="Proteomes" id="UP000667349">
    <property type="component" value="Unassembled WGS sequence"/>
</dbReference>
<organism evidence="1 2">
    <name type="scientific">Acromyrmex insinuator</name>
    <dbReference type="NCBI Taxonomy" id="230686"/>
    <lineage>
        <taxon>Eukaryota</taxon>
        <taxon>Metazoa</taxon>
        <taxon>Ecdysozoa</taxon>
        <taxon>Arthropoda</taxon>
        <taxon>Hexapoda</taxon>
        <taxon>Insecta</taxon>
        <taxon>Pterygota</taxon>
        <taxon>Neoptera</taxon>
        <taxon>Endopterygota</taxon>
        <taxon>Hymenoptera</taxon>
        <taxon>Apocrita</taxon>
        <taxon>Aculeata</taxon>
        <taxon>Formicoidea</taxon>
        <taxon>Formicidae</taxon>
        <taxon>Myrmicinae</taxon>
        <taxon>Acromyrmex</taxon>
    </lineage>
</organism>
<dbReference type="PANTHER" id="PTHR37162:SF1">
    <property type="entry name" value="BED-TYPE DOMAIN-CONTAINING PROTEIN"/>
    <property type="match status" value="1"/>
</dbReference>
<keyword evidence="1" id="KW-0808">Transferase</keyword>
<dbReference type="PANTHER" id="PTHR37162">
    <property type="entry name" value="HAT FAMILY DIMERISATION DOMAINCONTAINING PROTEIN-RELATED"/>
    <property type="match status" value="1"/>
</dbReference>
<protein>
    <submittedName>
        <fullName evidence="1">SETMR methyltransferase</fullName>
    </submittedName>
</protein>
<gene>
    <name evidence="1" type="primary">Setmar_172</name>
    <name evidence="1" type="ORF">G6Z75_0012703</name>
</gene>
<dbReference type="InterPro" id="IPR036397">
    <property type="entry name" value="RNaseH_sf"/>
</dbReference>
<evidence type="ECO:0000313" key="1">
    <source>
        <dbReference type="EMBL" id="KAG5307216.1"/>
    </source>
</evidence>
<evidence type="ECO:0000313" key="2">
    <source>
        <dbReference type="Proteomes" id="UP000667349"/>
    </source>
</evidence>
<accession>A0A836J7E6</accession>
<comment type="caution">
    <text evidence="1">The sequence shown here is derived from an EMBL/GenBank/DDBJ whole genome shotgun (WGS) entry which is preliminary data.</text>
</comment>
<dbReference type="InterPro" id="IPR012337">
    <property type="entry name" value="RNaseH-like_sf"/>
</dbReference>
<dbReference type="GO" id="GO:0032259">
    <property type="term" value="P:methylation"/>
    <property type="evidence" value="ECO:0007669"/>
    <property type="project" value="UniProtKB-KW"/>
</dbReference>
<proteinExistence type="predicted"/>